<protein>
    <recommendedName>
        <fullName evidence="4">Reverse transcriptase domain-containing protein</fullName>
    </recommendedName>
</protein>
<name>A0ABU6SJE5_9FABA</name>
<evidence type="ECO:0008006" key="4">
    <source>
        <dbReference type="Google" id="ProtNLM"/>
    </source>
</evidence>
<feature type="region of interest" description="Disordered" evidence="1">
    <location>
        <begin position="167"/>
        <end position="197"/>
    </location>
</feature>
<proteinExistence type="predicted"/>
<gene>
    <name evidence="2" type="ORF">PIB30_056978</name>
</gene>
<sequence length="197" mass="23110">MIPPDIAEEIIWVFAYDPEGNKSNREMDADLISEIREESRVKQQAEKKLLTAKYNKKIKKRNIEKCDLVLRRADIREQNTAGGKLEGNWEEPYQVDKALTKGSYKLSTTKRMAKMELIYEIREKAREKGIRVPGIRHDDYKKLGKEESRKEKVTCNYPERRPAFIEERGTFREEADKAAQKESHECSREKAPFDKES</sequence>
<dbReference type="Proteomes" id="UP001341840">
    <property type="component" value="Unassembled WGS sequence"/>
</dbReference>
<evidence type="ECO:0000256" key="1">
    <source>
        <dbReference type="SAM" id="MobiDB-lite"/>
    </source>
</evidence>
<keyword evidence="3" id="KW-1185">Reference proteome</keyword>
<reference evidence="2 3" key="1">
    <citation type="journal article" date="2023" name="Plants (Basel)">
        <title>Bridging the Gap: Combining Genomics and Transcriptomics Approaches to Understand Stylosanthes scabra, an Orphan Legume from the Brazilian Caatinga.</title>
        <authorList>
            <person name="Ferreira-Neto J.R.C."/>
            <person name="da Silva M.D."/>
            <person name="Binneck E."/>
            <person name="de Melo N.F."/>
            <person name="da Silva R.H."/>
            <person name="de Melo A.L.T.M."/>
            <person name="Pandolfi V."/>
            <person name="Bustamante F.O."/>
            <person name="Brasileiro-Vidal A.C."/>
            <person name="Benko-Iseppon A.M."/>
        </authorList>
    </citation>
    <scope>NUCLEOTIDE SEQUENCE [LARGE SCALE GENOMIC DNA]</scope>
    <source>
        <tissue evidence="2">Leaves</tissue>
    </source>
</reference>
<organism evidence="2 3">
    <name type="scientific">Stylosanthes scabra</name>
    <dbReference type="NCBI Taxonomy" id="79078"/>
    <lineage>
        <taxon>Eukaryota</taxon>
        <taxon>Viridiplantae</taxon>
        <taxon>Streptophyta</taxon>
        <taxon>Embryophyta</taxon>
        <taxon>Tracheophyta</taxon>
        <taxon>Spermatophyta</taxon>
        <taxon>Magnoliopsida</taxon>
        <taxon>eudicotyledons</taxon>
        <taxon>Gunneridae</taxon>
        <taxon>Pentapetalae</taxon>
        <taxon>rosids</taxon>
        <taxon>fabids</taxon>
        <taxon>Fabales</taxon>
        <taxon>Fabaceae</taxon>
        <taxon>Papilionoideae</taxon>
        <taxon>50 kb inversion clade</taxon>
        <taxon>dalbergioids sensu lato</taxon>
        <taxon>Dalbergieae</taxon>
        <taxon>Pterocarpus clade</taxon>
        <taxon>Stylosanthes</taxon>
    </lineage>
</organism>
<accession>A0ABU6SJE5</accession>
<dbReference type="EMBL" id="JASCZI010060876">
    <property type="protein sequence ID" value="MED6136537.1"/>
    <property type="molecule type" value="Genomic_DNA"/>
</dbReference>
<evidence type="ECO:0000313" key="3">
    <source>
        <dbReference type="Proteomes" id="UP001341840"/>
    </source>
</evidence>
<comment type="caution">
    <text evidence="2">The sequence shown here is derived from an EMBL/GenBank/DDBJ whole genome shotgun (WGS) entry which is preliminary data.</text>
</comment>
<evidence type="ECO:0000313" key="2">
    <source>
        <dbReference type="EMBL" id="MED6136537.1"/>
    </source>
</evidence>